<comment type="caution">
    <text evidence="3">The sequence shown here is derived from an EMBL/GenBank/DDBJ whole genome shotgun (WGS) entry which is preliminary data.</text>
</comment>
<dbReference type="Pfam" id="PF16640">
    <property type="entry name" value="Big_3_5"/>
    <property type="match status" value="3"/>
</dbReference>
<proteinExistence type="predicted"/>
<feature type="domain" description="Bacterial Ig-like" evidence="2">
    <location>
        <begin position="369"/>
        <end position="452"/>
    </location>
</feature>
<dbReference type="InterPro" id="IPR013783">
    <property type="entry name" value="Ig-like_fold"/>
</dbReference>
<name>A0ABV9FMK9_9NOCA</name>
<evidence type="ECO:0000313" key="4">
    <source>
        <dbReference type="Proteomes" id="UP001595914"/>
    </source>
</evidence>
<gene>
    <name evidence="3" type="ORF">ACFO6S_00115</name>
</gene>
<reference evidence="4" key="1">
    <citation type="journal article" date="2019" name="Int. J. Syst. Evol. Microbiol.">
        <title>The Global Catalogue of Microorganisms (GCM) 10K type strain sequencing project: providing services to taxonomists for standard genome sequencing and annotation.</title>
        <authorList>
            <consortium name="The Broad Institute Genomics Platform"/>
            <consortium name="The Broad Institute Genome Sequencing Center for Infectious Disease"/>
            <person name="Wu L."/>
            <person name="Ma J."/>
        </authorList>
    </citation>
    <scope>NUCLEOTIDE SEQUENCE [LARGE SCALE GENOMIC DNA]</scope>
    <source>
        <strain evidence="4">CCUG 54520</strain>
    </source>
</reference>
<feature type="domain" description="Bacterial Ig-like" evidence="2">
    <location>
        <begin position="275"/>
        <end position="357"/>
    </location>
</feature>
<evidence type="ECO:0000256" key="1">
    <source>
        <dbReference type="SAM" id="MobiDB-lite"/>
    </source>
</evidence>
<dbReference type="Gene3D" id="2.60.40.10">
    <property type="entry name" value="Immunoglobulins"/>
    <property type="match status" value="3"/>
</dbReference>
<protein>
    <submittedName>
        <fullName evidence="3">Ig-like domain-containing protein</fullName>
    </submittedName>
</protein>
<evidence type="ECO:0000313" key="3">
    <source>
        <dbReference type="EMBL" id="MFC4602090.1"/>
    </source>
</evidence>
<accession>A0ABV9FMK9</accession>
<keyword evidence="4" id="KW-1185">Reference proteome</keyword>
<sequence length="573" mass="56786">MQNKKIRGLVTPLGVGALVGVTMLGGVPAQAETTSTTFVAACLATPSAVAGPTTEAQNATVTVDAPTVVNAGDEFEVIISPPPITYPNKVSVANVTNVSRIKIDVAMPQNAEFLGAETVAGTASGLSGVAPNVLRVNEAGSVDANGTIIRLSGNNVTLGNSPSSSINSEGGIVASSAGGASTTFQLPKVKARLKAGPSGKVEMKLRTDGAAGTWNNDKNFLTFLPKASAPLGITAWAPTKCTPRDSETAPLNAGAGPLATINITEADKQTTTTVVAPGSVKNGSEVTLTANVNPAAPGGTVQFSDGATPLGGPVTVANGTASTTHTFTTDGDHAITAAYSGTTGFIASTSAVKTINVSTDDTVTTVAMTSPDTAFVDQDVNLHAQVSPAVQGGTVEFTVDGGTKVTGTVGTDGVAIAPYKFTTTGTHRVLARYSGTTGVAGSVAPLFPVSVTTAPAAAVQTSTTLAPVGTVAKGQPVTLSATVDPTNANGKVQFKLGDTPLGAPVNVVNGVATLPTTFAASGTFSVTAEFIASTGFVDSASAPQTLTVPGDTDPGNPGGTGSLDGLFGGLFQS</sequence>
<dbReference type="Proteomes" id="UP001595914">
    <property type="component" value="Unassembled WGS sequence"/>
</dbReference>
<dbReference type="EMBL" id="JBHSFO010000001">
    <property type="protein sequence ID" value="MFC4602090.1"/>
    <property type="molecule type" value="Genomic_DNA"/>
</dbReference>
<dbReference type="RefSeq" id="WP_378412984.1">
    <property type="nucleotide sequence ID" value="NZ_JBHSFO010000001.1"/>
</dbReference>
<feature type="region of interest" description="Disordered" evidence="1">
    <location>
        <begin position="543"/>
        <end position="564"/>
    </location>
</feature>
<evidence type="ECO:0000259" key="2">
    <source>
        <dbReference type="Pfam" id="PF16640"/>
    </source>
</evidence>
<feature type="domain" description="Bacterial Ig-like" evidence="2">
    <location>
        <begin position="469"/>
        <end position="548"/>
    </location>
</feature>
<dbReference type="InterPro" id="IPR032109">
    <property type="entry name" value="Big_3_5"/>
</dbReference>
<organism evidence="3 4">
    <name type="scientific">Rhodococcus kronopolitis</name>
    <dbReference type="NCBI Taxonomy" id="1460226"/>
    <lineage>
        <taxon>Bacteria</taxon>
        <taxon>Bacillati</taxon>
        <taxon>Actinomycetota</taxon>
        <taxon>Actinomycetes</taxon>
        <taxon>Mycobacteriales</taxon>
        <taxon>Nocardiaceae</taxon>
        <taxon>Rhodococcus</taxon>
    </lineage>
</organism>